<reference evidence="1 2" key="1">
    <citation type="submission" date="2018-11" db="EMBL/GenBank/DDBJ databases">
        <authorList>
            <consortium name="Pathogen Informatics"/>
        </authorList>
    </citation>
    <scope>NUCLEOTIDE SEQUENCE [LARGE SCALE GENOMIC DNA]</scope>
</reference>
<organism evidence="1 2">
    <name type="scientific">Dibothriocephalus latus</name>
    <name type="common">Fish tapeworm</name>
    <name type="synonym">Diphyllobothrium latum</name>
    <dbReference type="NCBI Taxonomy" id="60516"/>
    <lineage>
        <taxon>Eukaryota</taxon>
        <taxon>Metazoa</taxon>
        <taxon>Spiralia</taxon>
        <taxon>Lophotrochozoa</taxon>
        <taxon>Platyhelminthes</taxon>
        <taxon>Cestoda</taxon>
        <taxon>Eucestoda</taxon>
        <taxon>Diphyllobothriidea</taxon>
        <taxon>Diphyllobothriidae</taxon>
        <taxon>Dibothriocephalus</taxon>
    </lineage>
</organism>
<gene>
    <name evidence="1" type="ORF">DILT_LOCUS7440</name>
</gene>
<proteinExistence type="predicted"/>
<accession>A0A3P7NQZ5</accession>
<dbReference type="Proteomes" id="UP000281553">
    <property type="component" value="Unassembled WGS sequence"/>
</dbReference>
<evidence type="ECO:0000313" key="1">
    <source>
        <dbReference type="EMBL" id="VDN11609.1"/>
    </source>
</evidence>
<dbReference type="AlphaFoldDB" id="A0A3P7NQZ5"/>
<dbReference type="EMBL" id="UYRU01051845">
    <property type="protein sequence ID" value="VDN11609.1"/>
    <property type="molecule type" value="Genomic_DNA"/>
</dbReference>
<sequence>MKERLRCEQDCPTIKDTVPLLSADGTTLLAEKTQILKRWAEHFRRILNRPYTIFDAATTDLDLPLTPQETIKAVRQLFSRKAPGFNAIPAEIYKHDGHQLISLSHALPGDVATRPSPLRLHRRPSYPLLQAKGEPPNLAQSSRNLTVQHHLQNLRSCSPKPFQ</sequence>
<name>A0A3P7NQZ5_DIBLA</name>
<keyword evidence="2" id="KW-1185">Reference proteome</keyword>
<protein>
    <submittedName>
        <fullName evidence="1">Uncharacterized protein</fullName>
    </submittedName>
</protein>
<evidence type="ECO:0000313" key="2">
    <source>
        <dbReference type="Proteomes" id="UP000281553"/>
    </source>
</evidence>
<dbReference type="OrthoDB" id="6247796at2759"/>